<keyword evidence="2" id="KW-0732">Signal</keyword>
<evidence type="ECO:0000313" key="4">
    <source>
        <dbReference type="Proteomes" id="UP000321412"/>
    </source>
</evidence>
<feature type="region of interest" description="Disordered" evidence="1">
    <location>
        <begin position="29"/>
        <end position="49"/>
    </location>
</feature>
<organism evidence="3 4">
    <name type="scientific">Lujinxingia vulgaris</name>
    <dbReference type="NCBI Taxonomy" id="2600176"/>
    <lineage>
        <taxon>Bacteria</taxon>
        <taxon>Deltaproteobacteria</taxon>
        <taxon>Bradymonadales</taxon>
        <taxon>Lujinxingiaceae</taxon>
        <taxon>Lujinxingia</taxon>
    </lineage>
</organism>
<accession>A0A5C6X8Q3</accession>
<proteinExistence type="predicted"/>
<dbReference type="AlphaFoldDB" id="A0A5C6X8Q3"/>
<feature type="signal peptide" evidence="2">
    <location>
        <begin position="1"/>
        <end position="24"/>
    </location>
</feature>
<dbReference type="SUPFAM" id="SSF53474">
    <property type="entry name" value="alpha/beta-Hydrolases"/>
    <property type="match status" value="1"/>
</dbReference>
<evidence type="ECO:0000256" key="1">
    <source>
        <dbReference type="SAM" id="MobiDB-lite"/>
    </source>
</evidence>
<name>A0A5C6X8Q3_9DELT</name>
<sequence length="703" mass="75323">MAVCRWTKLARYAAMLGMVMVAGCSDEPDDATTDAGADADTQVDGGDAGPEIVGRQMRFEVASESYFDLPIPSDVRSIDGFEGVYTSWPGAEGIDILEKWFTAADTRLEGWGLLGGIFAHFDGALDPTTVIADEEASLNFEEGAPSIFLVDVDPASSEQGRVLPIACEYRAEAGTYHEAHMVGCLSPFGVVRRPNTRYALVFSDALKDEAGDAIVRSADLERLLQGEDVGPVDGEPYSQALEVLEDLGVEADAVRGMTLFTTHDPTVRLRKINDWFNALDEPQVNADPGFELVEVFDEYVLLRATYDVPTVQTGNRPYSNPPSGSLALDENGELTRVDTQTIRFFVTVPRQAMPEGGFPVLMYMHGSGGRAEELFERGPKPDEDTDAPPGSGPAGVVAPYGVAGFAADFNLHGTRHTSPDTTGLLLYNLIGNPGAAVDNFNVAASEVTLHARLLQQMTIDPAIAPEYLDAGDAPDGLIRFAGDRISAMGQSMGSTIGLPALTVDRNIAAGVFSGSGGVLIEVALKSVKPVNVGDALRVAIRMNPHEELNRFDPILSAVQHVWDLVDPVAHGRHLLEEPHPGVPAKQALQHSGLDDGYFSPGSRAAFSAAMGGELVEPLLEEEALEWMRWVGRDQVLELPAGGNRDGVTAVVTQYEPEVLDGHNVAYQVAEAQAQYGCFVSRVQAAEPTELRSVEASSVEACEP</sequence>
<feature type="compositionally biased region" description="Basic and acidic residues" evidence="1">
    <location>
        <begin position="371"/>
        <end position="382"/>
    </location>
</feature>
<evidence type="ECO:0000256" key="2">
    <source>
        <dbReference type="SAM" id="SignalP"/>
    </source>
</evidence>
<dbReference type="Gene3D" id="3.40.50.1820">
    <property type="entry name" value="alpha/beta hydrolase"/>
    <property type="match status" value="1"/>
</dbReference>
<comment type="caution">
    <text evidence="3">The sequence shown here is derived from an EMBL/GenBank/DDBJ whole genome shotgun (WGS) entry which is preliminary data.</text>
</comment>
<dbReference type="PROSITE" id="PS51257">
    <property type="entry name" value="PROKAR_LIPOPROTEIN"/>
    <property type="match status" value="1"/>
</dbReference>
<feature type="chain" id="PRO_5022942209" evidence="2">
    <location>
        <begin position="25"/>
        <end position="703"/>
    </location>
</feature>
<protein>
    <submittedName>
        <fullName evidence="3">Uncharacterized protein</fullName>
    </submittedName>
</protein>
<dbReference type="RefSeq" id="WP_146980205.1">
    <property type="nucleotide sequence ID" value="NZ_VOSM01000002.1"/>
</dbReference>
<feature type="compositionally biased region" description="Low complexity" evidence="1">
    <location>
        <begin position="33"/>
        <end position="45"/>
    </location>
</feature>
<keyword evidence="4" id="KW-1185">Reference proteome</keyword>
<feature type="region of interest" description="Disordered" evidence="1">
    <location>
        <begin position="371"/>
        <end position="394"/>
    </location>
</feature>
<reference evidence="3 4" key="1">
    <citation type="submission" date="2019-08" db="EMBL/GenBank/DDBJ databases">
        <title>Bradymonadales sp. TMQ4.</title>
        <authorList>
            <person name="Liang Q."/>
        </authorList>
    </citation>
    <scope>NUCLEOTIDE SEQUENCE [LARGE SCALE GENOMIC DNA]</scope>
    <source>
        <strain evidence="3 4">TMQ4</strain>
    </source>
</reference>
<dbReference type="Proteomes" id="UP000321412">
    <property type="component" value="Unassembled WGS sequence"/>
</dbReference>
<dbReference type="OrthoDB" id="581066at2"/>
<dbReference type="EMBL" id="VOSM01000002">
    <property type="protein sequence ID" value="TXD38262.1"/>
    <property type="molecule type" value="Genomic_DNA"/>
</dbReference>
<evidence type="ECO:0000313" key="3">
    <source>
        <dbReference type="EMBL" id="TXD38262.1"/>
    </source>
</evidence>
<dbReference type="InterPro" id="IPR029058">
    <property type="entry name" value="AB_hydrolase_fold"/>
</dbReference>
<gene>
    <name evidence="3" type="ORF">FRC98_05040</name>
</gene>